<keyword evidence="3" id="KW-1185">Reference proteome</keyword>
<accession>A0A239DWM0</accession>
<feature type="chain" id="PRO_5013167484" description="Lipoprotein" evidence="1">
    <location>
        <begin position="22"/>
        <end position="148"/>
    </location>
</feature>
<reference evidence="2 3" key="1">
    <citation type="submission" date="2017-06" db="EMBL/GenBank/DDBJ databases">
        <authorList>
            <person name="Kim H.J."/>
            <person name="Triplett B.A."/>
        </authorList>
    </citation>
    <scope>NUCLEOTIDE SEQUENCE [LARGE SCALE GENOMIC DNA]</scope>
    <source>
        <strain evidence="2 3">CGMCC 4.1858</strain>
    </source>
</reference>
<dbReference type="RefSeq" id="WP_143681556.1">
    <property type="nucleotide sequence ID" value="NZ_FZOF01000005.1"/>
</dbReference>
<dbReference type="AlphaFoldDB" id="A0A239DWM0"/>
<evidence type="ECO:0000313" key="3">
    <source>
        <dbReference type="Proteomes" id="UP000198280"/>
    </source>
</evidence>
<protein>
    <recommendedName>
        <fullName evidence="4">Lipoprotein</fullName>
    </recommendedName>
</protein>
<dbReference type="PROSITE" id="PS51257">
    <property type="entry name" value="PROKAR_LIPOPROTEIN"/>
    <property type="match status" value="1"/>
</dbReference>
<evidence type="ECO:0008006" key="4">
    <source>
        <dbReference type="Google" id="ProtNLM"/>
    </source>
</evidence>
<evidence type="ECO:0000256" key="1">
    <source>
        <dbReference type="SAM" id="SignalP"/>
    </source>
</evidence>
<evidence type="ECO:0000313" key="2">
    <source>
        <dbReference type="EMBL" id="SNS36955.1"/>
    </source>
</evidence>
<dbReference type="EMBL" id="FZOF01000005">
    <property type="protein sequence ID" value="SNS36955.1"/>
    <property type="molecule type" value="Genomic_DNA"/>
</dbReference>
<name>A0A239DWM0_9ACTN</name>
<sequence>MQRSSLGAFALVLAVTASVGACGSGDADRARDLAREACANYEMFLTSDFSTADARKTAHRRVVPALEDSARQAAQAARLDSDWQELALGLSRVAQQTSASLELADLQAGTTRSDGPDDEEELQASILNLGGEIDAHDPKAQCLKTQDS</sequence>
<feature type="signal peptide" evidence="1">
    <location>
        <begin position="1"/>
        <end position="21"/>
    </location>
</feature>
<organism evidence="2 3">
    <name type="scientific">Actinacidiphila glaucinigra</name>
    <dbReference type="NCBI Taxonomy" id="235986"/>
    <lineage>
        <taxon>Bacteria</taxon>
        <taxon>Bacillati</taxon>
        <taxon>Actinomycetota</taxon>
        <taxon>Actinomycetes</taxon>
        <taxon>Kitasatosporales</taxon>
        <taxon>Streptomycetaceae</taxon>
        <taxon>Actinacidiphila</taxon>
    </lineage>
</organism>
<dbReference type="Proteomes" id="UP000198280">
    <property type="component" value="Unassembled WGS sequence"/>
</dbReference>
<gene>
    <name evidence="2" type="ORF">SAMN05216252_105202</name>
</gene>
<keyword evidence="1" id="KW-0732">Signal</keyword>
<proteinExistence type="predicted"/>